<evidence type="ECO:0000256" key="2">
    <source>
        <dbReference type="ARBA" id="ARBA00022741"/>
    </source>
</evidence>
<dbReference type="InterPro" id="IPR027417">
    <property type="entry name" value="P-loop_NTPase"/>
</dbReference>
<dbReference type="GO" id="GO:0043138">
    <property type="term" value="F:3'-5' DNA helicase activity"/>
    <property type="evidence" value="ECO:0007669"/>
    <property type="project" value="UniProtKB-EC"/>
</dbReference>
<evidence type="ECO:0000256" key="3">
    <source>
        <dbReference type="ARBA" id="ARBA00022801"/>
    </source>
</evidence>
<keyword evidence="2" id="KW-0547">Nucleotide-binding</keyword>
<comment type="similarity">
    <text evidence="1">Belongs to the helicase family. UvrD subfamily.</text>
</comment>
<keyword evidence="4" id="KW-0347">Helicase</keyword>
<dbReference type="GO" id="GO:0000725">
    <property type="term" value="P:recombinational repair"/>
    <property type="evidence" value="ECO:0007669"/>
    <property type="project" value="TreeGrafter"/>
</dbReference>
<dbReference type="Pfam" id="PF13361">
    <property type="entry name" value="UvrD_C"/>
    <property type="match status" value="1"/>
</dbReference>
<dbReference type="GO" id="GO:0016787">
    <property type="term" value="F:hydrolase activity"/>
    <property type="evidence" value="ECO:0007669"/>
    <property type="project" value="UniProtKB-KW"/>
</dbReference>
<keyword evidence="6" id="KW-0238">DNA-binding</keyword>
<dbReference type="Pfam" id="PF00580">
    <property type="entry name" value="UvrD-helicase"/>
    <property type="match status" value="1"/>
</dbReference>
<dbReference type="Gene3D" id="1.10.10.160">
    <property type="match status" value="1"/>
</dbReference>
<dbReference type="PROSITE" id="PS51217">
    <property type="entry name" value="UVRD_HELICASE_CTER"/>
    <property type="match status" value="1"/>
</dbReference>
<dbReference type="InterPro" id="IPR014016">
    <property type="entry name" value="UvrD-like_ATP-bd"/>
</dbReference>
<dbReference type="GO" id="GO:0005829">
    <property type="term" value="C:cytosol"/>
    <property type="evidence" value="ECO:0007669"/>
    <property type="project" value="TreeGrafter"/>
</dbReference>
<evidence type="ECO:0000256" key="7">
    <source>
        <dbReference type="ARBA" id="ARBA00023235"/>
    </source>
</evidence>
<feature type="non-terminal residue" evidence="14">
    <location>
        <position position="1"/>
    </location>
</feature>
<feature type="domain" description="UvrD-like helicase ATP-binding" evidence="12">
    <location>
        <begin position="8"/>
        <end position="286"/>
    </location>
</feature>
<evidence type="ECO:0000259" key="13">
    <source>
        <dbReference type="PROSITE" id="PS51217"/>
    </source>
</evidence>
<dbReference type="PANTHER" id="PTHR11070:SF2">
    <property type="entry name" value="ATP-DEPENDENT DNA HELICASE SRS2"/>
    <property type="match status" value="1"/>
</dbReference>
<sequence length="725" mass="82486">VDVSHIFDDLNEAQREAVSADPGPMLVLAGAGSGKTRVLTHRIAWLIEALDVSPLSILAVTFTNKAAQEMRGRVEQMIGFPMRRMWLGTFHGLSHRLLRSHTEEAGLNASFEILDAEDQHRLVRRTLRELDLDEGYWPPRQVQWFINSNKEDGRRPAQLEGTSDQQQQTLTRIYAYYEDLCQRFGLVDFAELLLRAQELLQNNEPLRDSYRERFEHILIDEFQDTNSIQYRWLKLLAQPRNRITAVGDDDQSIYGWRGARVENMNLFQVDFASTRIVRLEQNYRSTETILKAANSVIDHNRGRMGKKLWTDGQAGAPIRLYAAFNEIDEGQFVVDRLQQWVRDGQRRDSVAILYRSNAQSRVFEELLLSAAVPYRVYGGLRFFERAEIKDALAYLRLISNRDSDPAFERVVNVPTRGIGARTISTIRELSRELDVSMWAAAVNLTGSGDLPSRTRSVVQRFIDLIDELDDSTRHLELTEQTDVVVQRSGLLEHYRKQQGEKAQTRIENLEELVSAARNFNFDPADEEHPDPLSDFLSHAALEAGEGQAEEWEDCVQLMSLHSAKGLEFPLVFLCGLEEGLFPHQRSIEEPGQLEEERRLCYVGMTRAMEQLFLTWAEVRRLHGRENYTRPSRFIREIPAELVDEVRSSSVRHGGAASIAKTPDRSTTPEPASGGVTLGGRVQHAKFGHGTVVTVEGQGEHARVQVHFEKAGSKWLVLAYASLEPA</sequence>
<reference evidence="14" key="1">
    <citation type="submission" date="2018-05" db="EMBL/GenBank/DDBJ databases">
        <authorList>
            <person name="Lanie J.A."/>
            <person name="Ng W.-L."/>
            <person name="Kazmierczak K.M."/>
            <person name="Andrzejewski T.M."/>
            <person name="Davidsen T.M."/>
            <person name="Wayne K.J."/>
            <person name="Tettelin H."/>
            <person name="Glass J.I."/>
            <person name="Rusch D."/>
            <person name="Podicherti R."/>
            <person name="Tsui H.-C.T."/>
            <person name="Winkler M.E."/>
        </authorList>
    </citation>
    <scope>NUCLEOTIDE SEQUENCE</scope>
</reference>
<dbReference type="CDD" id="cd17932">
    <property type="entry name" value="DEXQc_UvrD"/>
    <property type="match status" value="1"/>
</dbReference>
<dbReference type="CDD" id="cd18807">
    <property type="entry name" value="SF1_C_UvrD"/>
    <property type="match status" value="1"/>
</dbReference>
<proteinExistence type="inferred from homology"/>
<comment type="catalytic activity">
    <reaction evidence="10">
        <text>ATP + H2O = ADP + phosphate + H(+)</text>
        <dbReference type="Rhea" id="RHEA:13065"/>
        <dbReference type="ChEBI" id="CHEBI:15377"/>
        <dbReference type="ChEBI" id="CHEBI:15378"/>
        <dbReference type="ChEBI" id="CHEBI:30616"/>
        <dbReference type="ChEBI" id="CHEBI:43474"/>
        <dbReference type="ChEBI" id="CHEBI:456216"/>
        <dbReference type="EC" id="5.6.2.4"/>
    </reaction>
</comment>
<evidence type="ECO:0000259" key="12">
    <source>
        <dbReference type="PROSITE" id="PS51198"/>
    </source>
</evidence>
<dbReference type="EC" id="5.6.2.4" evidence="9"/>
<evidence type="ECO:0000256" key="6">
    <source>
        <dbReference type="ARBA" id="ARBA00023125"/>
    </source>
</evidence>
<dbReference type="GO" id="GO:0003677">
    <property type="term" value="F:DNA binding"/>
    <property type="evidence" value="ECO:0007669"/>
    <property type="project" value="UniProtKB-KW"/>
</dbReference>
<dbReference type="PANTHER" id="PTHR11070">
    <property type="entry name" value="UVRD / RECB / PCRA DNA HELICASE FAMILY MEMBER"/>
    <property type="match status" value="1"/>
</dbReference>
<dbReference type="InterPro" id="IPR000212">
    <property type="entry name" value="DNA_helicase_UvrD/REP"/>
</dbReference>
<dbReference type="GO" id="GO:0033202">
    <property type="term" value="C:DNA helicase complex"/>
    <property type="evidence" value="ECO:0007669"/>
    <property type="project" value="TreeGrafter"/>
</dbReference>
<gene>
    <name evidence="14" type="ORF">METZ01_LOCUS126781</name>
</gene>
<dbReference type="Gene3D" id="1.10.486.10">
    <property type="entry name" value="PCRA, domain 4"/>
    <property type="match status" value="1"/>
</dbReference>
<evidence type="ECO:0000256" key="11">
    <source>
        <dbReference type="SAM" id="MobiDB-lite"/>
    </source>
</evidence>
<dbReference type="Pfam" id="PF21196">
    <property type="entry name" value="PcrA_UvrD_tudor"/>
    <property type="match status" value="1"/>
</dbReference>
<dbReference type="AlphaFoldDB" id="A0A381YBU6"/>
<evidence type="ECO:0000256" key="4">
    <source>
        <dbReference type="ARBA" id="ARBA00022806"/>
    </source>
</evidence>
<dbReference type="NCBIfam" id="NF008743">
    <property type="entry name" value="PRK11773.1"/>
    <property type="match status" value="1"/>
</dbReference>
<feature type="region of interest" description="Disordered" evidence="11">
    <location>
        <begin position="652"/>
        <end position="674"/>
    </location>
</feature>
<evidence type="ECO:0000256" key="5">
    <source>
        <dbReference type="ARBA" id="ARBA00022840"/>
    </source>
</evidence>
<name>A0A381YBU6_9ZZZZ</name>
<keyword evidence="7" id="KW-0413">Isomerase</keyword>
<dbReference type="InterPro" id="IPR014017">
    <property type="entry name" value="DNA_helicase_UvrD-like_C"/>
</dbReference>
<feature type="domain" description="UvrD-like helicase C-terminal" evidence="13">
    <location>
        <begin position="287"/>
        <end position="565"/>
    </location>
</feature>
<evidence type="ECO:0000256" key="8">
    <source>
        <dbReference type="ARBA" id="ARBA00034617"/>
    </source>
</evidence>
<dbReference type="FunFam" id="1.10.486.10:FF:000003">
    <property type="entry name" value="ATP-dependent DNA helicase"/>
    <property type="match status" value="1"/>
</dbReference>
<dbReference type="EMBL" id="UINC01017746">
    <property type="protein sequence ID" value="SVA73927.1"/>
    <property type="molecule type" value="Genomic_DNA"/>
</dbReference>
<dbReference type="SUPFAM" id="SSF52540">
    <property type="entry name" value="P-loop containing nucleoside triphosphate hydrolases"/>
    <property type="match status" value="1"/>
</dbReference>
<dbReference type="PROSITE" id="PS51198">
    <property type="entry name" value="UVRD_HELICASE_ATP_BIND"/>
    <property type="match status" value="1"/>
</dbReference>
<comment type="catalytic activity">
    <reaction evidence="8">
        <text>Couples ATP hydrolysis with the unwinding of duplex DNA by translocating in the 3'-5' direction.</text>
        <dbReference type="EC" id="5.6.2.4"/>
    </reaction>
</comment>
<dbReference type="GO" id="GO:0005524">
    <property type="term" value="F:ATP binding"/>
    <property type="evidence" value="ECO:0007669"/>
    <property type="project" value="UniProtKB-KW"/>
</dbReference>
<evidence type="ECO:0000256" key="1">
    <source>
        <dbReference type="ARBA" id="ARBA00009922"/>
    </source>
</evidence>
<protein>
    <recommendedName>
        <fullName evidence="9">DNA 3'-5' helicase</fullName>
        <ecNumber evidence="9">5.6.2.4</ecNumber>
    </recommendedName>
</protein>
<keyword evidence="3" id="KW-0378">Hydrolase</keyword>
<accession>A0A381YBU6</accession>
<organism evidence="14">
    <name type="scientific">marine metagenome</name>
    <dbReference type="NCBI Taxonomy" id="408172"/>
    <lineage>
        <taxon>unclassified sequences</taxon>
        <taxon>metagenomes</taxon>
        <taxon>ecological metagenomes</taxon>
    </lineage>
</organism>
<evidence type="ECO:0000256" key="9">
    <source>
        <dbReference type="ARBA" id="ARBA00034808"/>
    </source>
</evidence>
<keyword evidence="5" id="KW-0067">ATP-binding</keyword>
<evidence type="ECO:0000256" key="10">
    <source>
        <dbReference type="ARBA" id="ARBA00048988"/>
    </source>
</evidence>
<dbReference type="Gene3D" id="3.40.50.300">
    <property type="entry name" value="P-loop containing nucleotide triphosphate hydrolases"/>
    <property type="match status" value="2"/>
</dbReference>
<dbReference type="InterPro" id="IPR013986">
    <property type="entry name" value="DExx_box_DNA_helicase_dom_sf"/>
</dbReference>
<evidence type="ECO:0000313" key="14">
    <source>
        <dbReference type="EMBL" id="SVA73927.1"/>
    </source>
</evidence>